<dbReference type="Proteomes" id="UP001295684">
    <property type="component" value="Unassembled WGS sequence"/>
</dbReference>
<organism evidence="1 2">
    <name type="scientific">Euplotes crassus</name>
    <dbReference type="NCBI Taxonomy" id="5936"/>
    <lineage>
        <taxon>Eukaryota</taxon>
        <taxon>Sar</taxon>
        <taxon>Alveolata</taxon>
        <taxon>Ciliophora</taxon>
        <taxon>Intramacronucleata</taxon>
        <taxon>Spirotrichea</taxon>
        <taxon>Hypotrichia</taxon>
        <taxon>Euplotida</taxon>
        <taxon>Euplotidae</taxon>
        <taxon>Moneuplotes</taxon>
    </lineage>
</organism>
<accession>A0AAD1Y487</accession>
<gene>
    <name evidence="1" type="ORF">ECRASSUSDP1_LOCUS26744</name>
</gene>
<comment type="caution">
    <text evidence="1">The sequence shown here is derived from an EMBL/GenBank/DDBJ whole genome shotgun (WGS) entry which is preliminary data.</text>
</comment>
<sequence>MQPDRGWQEEVRSDCWLTSMTRILRFSVAGSNLRYQFHFRIQPSIYLNFLTCCQHPCTLRFVMCGFTMKNKMGLMSDFFPLNFLIFIACTKSK</sequence>
<dbReference type="EMBL" id="CAMPGE010027577">
    <property type="protein sequence ID" value="CAI2385196.1"/>
    <property type="molecule type" value="Genomic_DNA"/>
</dbReference>
<evidence type="ECO:0000313" key="1">
    <source>
        <dbReference type="EMBL" id="CAI2385196.1"/>
    </source>
</evidence>
<protein>
    <submittedName>
        <fullName evidence="1">Uncharacterized protein</fullName>
    </submittedName>
</protein>
<evidence type="ECO:0000313" key="2">
    <source>
        <dbReference type="Proteomes" id="UP001295684"/>
    </source>
</evidence>
<proteinExistence type="predicted"/>
<reference evidence="1" key="1">
    <citation type="submission" date="2023-07" db="EMBL/GenBank/DDBJ databases">
        <authorList>
            <consortium name="AG Swart"/>
            <person name="Singh M."/>
            <person name="Singh A."/>
            <person name="Seah K."/>
            <person name="Emmerich C."/>
        </authorList>
    </citation>
    <scope>NUCLEOTIDE SEQUENCE</scope>
    <source>
        <strain evidence="1">DP1</strain>
    </source>
</reference>
<name>A0AAD1Y487_EUPCR</name>
<dbReference type="AlphaFoldDB" id="A0AAD1Y487"/>
<keyword evidence="2" id="KW-1185">Reference proteome</keyword>